<gene>
    <name evidence="1" type="ORF">MET9862_00727</name>
</gene>
<reference evidence="1 2" key="1">
    <citation type="submission" date="2019-06" db="EMBL/GenBank/DDBJ databases">
        <authorList>
            <person name="Rodrigo-Torres L."/>
            <person name="Arahal R. D."/>
            <person name="Lucena T."/>
        </authorList>
    </citation>
    <scope>NUCLEOTIDE SEQUENCE [LARGE SCALE GENOMIC DNA]</scope>
    <source>
        <strain evidence="1 2">SB0023/3</strain>
    </source>
</reference>
<accession>A0A509E921</accession>
<evidence type="ECO:0000313" key="2">
    <source>
        <dbReference type="Proteomes" id="UP000410984"/>
    </source>
</evidence>
<dbReference type="Gene3D" id="3.40.50.300">
    <property type="entry name" value="P-loop containing nucleotide triphosphate hydrolases"/>
    <property type="match status" value="1"/>
</dbReference>
<sequence length="423" mass="45191">MSAVSILSLKPIQFAVNGIGLFRRRYPALLRFCRLHNEESMARPTYAMADAGIPAFPAWTPPDTYDRGRELARLLLVVGRSGVGKSTLLRGIHGSFGLLASPAGESLSTGSQPGERQFGEASTRVQSQLDLRVTCNVDGEPRELILSVWTGGDRPPVDWSAVLSHGDAWGAREWARIGFRPGSRNPSEASDGIGLAILDAIRRAEERRETDRKQVRASGNALAAGLRRLPVSLSVGFDGGGFDASRNSTREAAMSGATYRVARDCPPLADSGVGDLFDGLDDARVDAIVDHLTAVVTAARGRSQKLELSSPRDAVPAAPDHGARLRHLGGLSRGERALLSLHANVLARATQATLVLVDDLDLTFPSSEMPAFSRSLARLARAMPGVTFVAAVHDLKSAQAFDLWDREPGLGVAVVAVGGFHER</sequence>
<keyword evidence="2" id="KW-1185">Reference proteome</keyword>
<proteinExistence type="predicted"/>
<name>A0A509E921_9HYPH</name>
<dbReference type="SUPFAM" id="SSF52540">
    <property type="entry name" value="P-loop containing nucleoside triphosphate hydrolases"/>
    <property type="match status" value="1"/>
</dbReference>
<dbReference type="InterPro" id="IPR027417">
    <property type="entry name" value="P-loop_NTPase"/>
</dbReference>
<protein>
    <submittedName>
        <fullName evidence="1">Uncharacterized protein</fullName>
    </submittedName>
</protein>
<dbReference type="Proteomes" id="UP000410984">
    <property type="component" value="Unassembled WGS sequence"/>
</dbReference>
<dbReference type="AlphaFoldDB" id="A0A509E921"/>
<organism evidence="1 2">
    <name type="scientific">Methylobacterium symbioticum</name>
    <dbReference type="NCBI Taxonomy" id="2584084"/>
    <lineage>
        <taxon>Bacteria</taxon>
        <taxon>Pseudomonadati</taxon>
        <taxon>Pseudomonadota</taxon>
        <taxon>Alphaproteobacteria</taxon>
        <taxon>Hyphomicrobiales</taxon>
        <taxon>Methylobacteriaceae</taxon>
        <taxon>Methylobacterium</taxon>
    </lineage>
</organism>
<evidence type="ECO:0000313" key="1">
    <source>
        <dbReference type="EMBL" id="VUD70164.1"/>
    </source>
</evidence>
<dbReference type="EMBL" id="CABFPH010000006">
    <property type="protein sequence ID" value="VUD70164.1"/>
    <property type="molecule type" value="Genomic_DNA"/>
</dbReference>